<dbReference type="EMBL" id="CAXDID020000028">
    <property type="protein sequence ID" value="CAL5992059.1"/>
    <property type="molecule type" value="Genomic_DNA"/>
</dbReference>
<proteinExistence type="predicted"/>
<evidence type="ECO:0000313" key="3">
    <source>
        <dbReference type="Proteomes" id="UP001642409"/>
    </source>
</evidence>
<protein>
    <submittedName>
        <fullName evidence="1">Transmembrane_domain-containing protein</fullName>
    </submittedName>
</protein>
<accession>A0ABP1HDS0</accession>
<evidence type="ECO:0000313" key="1">
    <source>
        <dbReference type="EMBL" id="CAL5992059.1"/>
    </source>
</evidence>
<keyword evidence="3" id="KW-1185">Reference proteome</keyword>
<sequence length="152" mass="17595">MQQPKLQIYIFNSCIVITVSTSPENILFREITKYIYNIYNVFQLLSFNHTCFGVCNNCLSRSLAQNWCQNLQIDLSTFLQFYAPNDCFVPEYCMAAMCAQMYCVILAIALCECASDAKAKIKAERILYLKRFSSLSFSCFVFGYFLSQQEIF</sequence>
<name>A0ABP1HDS0_9EUKA</name>
<reference evidence="1 3" key="1">
    <citation type="submission" date="2024-07" db="EMBL/GenBank/DDBJ databases">
        <authorList>
            <person name="Akdeniz Z."/>
        </authorList>
    </citation>
    <scope>NUCLEOTIDE SEQUENCE [LARGE SCALE GENOMIC DNA]</scope>
</reference>
<comment type="caution">
    <text evidence="1">The sequence shown here is derived from an EMBL/GenBank/DDBJ whole genome shotgun (WGS) entry which is preliminary data.</text>
</comment>
<evidence type="ECO:0000313" key="2">
    <source>
        <dbReference type="EMBL" id="CAL5992071.1"/>
    </source>
</evidence>
<dbReference type="Proteomes" id="UP001642409">
    <property type="component" value="Unassembled WGS sequence"/>
</dbReference>
<organism evidence="1 3">
    <name type="scientific">Hexamita inflata</name>
    <dbReference type="NCBI Taxonomy" id="28002"/>
    <lineage>
        <taxon>Eukaryota</taxon>
        <taxon>Metamonada</taxon>
        <taxon>Diplomonadida</taxon>
        <taxon>Hexamitidae</taxon>
        <taxon>Hexamitinae</taxon>
        <taxon>Hexamita</taxon>
    </lineage>
</organism>
<gene>
    <name evidence="1" type="ORF">HINF_LOCUS12396</name>
    <name evidence="2" type="ORF">HINF_LOCUS12402</name>
</gene>
<dbReference type="EMBL" id="CAXDID020000028">
    <property type="protein sequence ID" value="CAL5992071.1"/>
    <property type="molecule type" value="Genomic_DNA"/>
</dbReference>